<dbReference type="AlphaFoldDB" id="A0A6J6LRE7"/>
<sequence length="114" mass="13077">MLYPKILLDKLSESELDLEEVFERNLHNSAFTSDYGNASTVLRDMSSEELVEAVTEMARRVEGTFVETPLQKQMQAKLNHILSNHPKLQPTPNHHPVRAEFASCFLSNYPKFID</sequence>
<protein>
    <submittedName>
        <fullName evidence="1">Unannotated protein</fullName>
    </submittedName>
</protein>
<organism evidence="1">
    <name type="scientific">freshwater metagenome</name>
    <dbReference type="NCBI Taxonomy" id="449393"/>
    <lineage>
        <taxon>unclassified sequences</taxon>
        <taxon>metagenomes</taxon>
        <taxon>ecological metagenomes</taxon>
    </lineage>
</organism>
<gene>
    <name evidence="1" type="ORF">UFOPK2292_00384</name>
</gene>
<proteinExistence type="predicted"/>
<dbReference type="EMBL" id="CAEZWU010000040">
    <property type="protein sequence ID" value="CAB4663033.1"/>
    <property type="molecule type" value="Genomic_DNA"/>
</dbReference>
<accession>A0A6J6LRE7</accession>
<reference evidence="1" key="1">
    <citation type="submission" date="2020-05" db="EMBL/GenBank/DDBJ databases">
        <authorList>
            <person name="Chiriac C."/>
            <person name="Salcher M."/>
            <person name="Ghai R."/>
            <person name="Kavagutti S V."/>
        </authorList>
    </citation>
    <scope>NUCLEOTIDE SEQUENCE</scope>
</reference>
<name>A0A6J6LRE7_9ZZZZ</name>
<evidence type="ECO:0000313" key="1">
    <source>
        <dbReference type="EMBL" id="CAB4663033.1"/>
    </source>
</evidence>